<dbReference type="PANTHER" id="PTHR43248:SF29">
    <property type="entry name" value="TRIPEPTIDYL AMINOPEPTIDASE"/>
    <property type="match status" value="1"/>
</dbReference>
<proteinExistence type="inferred from homology"/>
<name>A0AA41Q373_9ACTN</name>
<feature type="compositionally biased region" description="Pro residues" evidence="4">
    <location>
        <begin position="12"/>
        <end position="29"/>
    </location>
</feature>
<dbReference type="Proteomes" id="UP001165378">
    <property type="component" value="Unassembled WGS sequence"/>
</dbReference>
<dbReference type="AlphaFoldDB" id="A0AA41Q373"/>
<dbReference type="EMBL" id="JAKFHA010000018">
    <property type="protein sequence ID" value="MCF2530723.1"/>
    <property type="molecule type" value="Genomic_DNA"/>
</dbReference>
<dbReference type="GO" id="GO:0016787">
    <property type="term" value="F:hydrolase activity"/>
    <property type="evidence" value="ECO:0007669"/>
    <property type="project" value="UniProtKB-KW"/>
</dbReference>
<evidence type="ECO:0000256" key="1">
    <source>
        <dbReference type="ARBA" id="ARBA00010088"/>
    </source>
</evidence>
<dbReference type="PANTHER" id="PTHR43248">
    <property type="entry name" value="2-SUCCINYL-6-HYDROXY-2,4-CYCLOHEXADIENE-1-CARBOXYLATE SYNTHASE"/>
    <property type="match status" value="1"/>
</dbReference>
<dbReference type="InterPro" id="IPR051601">
    <property type="entry name" value="Serine_prot/Carboxylest_S33"/>
</dbReference>
<dbReference type="InterPro" id="IPR000073">
    <property type="entry name" value="AB_hydrolase_1"/>
</dbReference>
<evidence type="ECO:0000256" key="4">
    <source>
        <dbReference type="SAM" id="MobiDB-lite"/>
    </source>
</evidence>
<feature type="domain" description="AB hydrolase-1" evidence="5">
    <location>
        <begin position="181"/>
        <end position="552"/>
    </location>
</feature>
<keyword evidence="7" id="KW-1185">Reference proteome</keyword>
<evidence type="ECO:0000256" key="2">
    <source>
        <dbReference type="ARBA" id="ARBA00022729"/>
    </source>
</evidence>
<comment type="similarity">
    <text evidence="1">Belongs to the peptidase S33 family.</text>
</comment>
<comment type="caution">
    <text evidence="6">The sequence shown here is derived from an EMBL/GenBank/DDBJ whole genome shotgun (WGS) entry which is preliminary data.</text>
</comment>
<keyword evidence="2" id="KW-0732">Signal</keyword>
<sequence length="579" mass="59744">MNPSRSAAHRPSPTPPIPQLRPLQPPQPQAPAAAPRGRTARRRHGIPALLAPAIALAVLAAGCTSDDGPDTAKGGNTSAAPGTSGAPGTPPGNGTGTGTGNPPPAGTAYGQDNPALKDFYAQKLQWQPCPSSGSAAPVLQCAALQVPLDYAAPTGKTIRLAVYRAPATGAPSARIGSLAVNPGGPGSGVGGLVERIAGNQPKLAERYDIVGFDPRGSGRSSRIVCADGPLMDRLQSIDPTPADAAEVASAAGVLKEFGQGCASRMGDLLPHIGTATAIDDMDVFRAALGEDKLNYLGMSYGTRLGSHYAERHPSHVGRFVLDGLVDSSVDRITMAREQAEAFDLAFRAFAADCLQLADCPFTGTVADATVRMRRALDELDRNPAKIGVRRLDEGMAASVIGSYLYSRSAWEPLRILIGSLFTGSPRPLLDAFDSYADRGRDGAYRDSTLPGYFEISCADGQTLTAAEAADLTRDIMATAPVLGPGVVWSWAADCPAPGPDRARPIAGADLPGMLLISTTRDPATPHVNAPRVAAQLPKSVLVTYDGDGHVAFGGPACVDGAVVTFLTTGKLPAAPLTCS</sequence>
<feature type="compositionally biased region" description="Low complexity" evidence="4">
    <location>
        <begin position="77"/>
        <end position="87"/>
    </location>
</feature>
<feature type="region of interest" description="Disordered" evidence="4">
    <location>
        <begin position="69"/>
        <end position="113"/>
    </location>
</feature>
<evidence type="ECO:0000256" key="3">
    <source>
        <dbReference type="ARBA" id="ARBA00022801"/>
    </source>
</evidence>
<dbReference type="RefSeq" id="WP_235055387.1">
    <property type="nucleotide sequence ID" value="NZ_JAKFHA010000018.1"/>
</dbReference>
<reference evidence="6" key="1">
    <citation type="submission" date="2022-01" db="EMBL/GenBank/DDBJ databases">
        <title>Genome-Based Taxonomic Classification of the Phylum Actinobacteria.</title>
        <authorList>
            <person name="Gao Y."/>
        </authorList>
    </citation>
    <scope>NUCLEOTIDE SEQUENCE</scope>
    <source>
        <strain evidence="6">KLBMP 8922</strain>
    </source>
</reference>
<evidence type="ECO:0000259" key="5">
    <source>
        <dbReference type="Pfam" id="PF00561"/>
    </source>
</evidence>
<accession>A0AA41Q373</accession>
<keyword evidence="3 6" id="KW-0378">Hydrolase</keyword>
<gene>
    <name evidence="6" type="ORF">LZ495_26370</name>
</gene>
<dbReference type="Gene3D" id="3.40.50.1820">
    <property type="entry name" value="alpha/beta hydrolase"/>
    <property type="match status" value="1"/>
</dbReference>
<evidence type="ECO:0000313" key="7">
    <source>
        <dbReference type="Proteomes" id="UP001165378"/>
    </source>
</evidence>
<dbReference type="Pfam" id="PF00561">
    <property type="entry name" value="Abhydrolase_1"/>
    <property type="match status" value="1"/>
</dbReference>
<evidence type="ECO:0000313" key="6">
    <source>
        <dbReference type="EMBL" id="MCF2530723.1"/>
    </source>
</evidence>
<dbReference type="SUPFAM" id="SSF53474">
    <property type="entry name" value="alpha/beta-Hydrolases"/>
    <property type="match status" value="1"/>
</dbReference>
<protein>
    <submittedName>
        <fullName evidence="6">Alpha/beta hydrolase</fullName>
    </submittedName>
</protein>
<feature type="region of interest" description="Disordered" evidence="4">
    <location>
        <begin position="1"/>
        <end position="41"/>
    </location>
</feature>
<dbReference type="InterPro" id="IPR029058">
    <property type="entry name" value="AB_hydrolase_fold"/>
</dbReference>
<organism evidence="6 7">
    <name type="scientific">Yinghuangia soli</name>
    <dbReference type="NCBI Taxonomy" id="2908204"/>
    <lineage>
        <taxon>Bacteria</taxon>
        <taxon>Bacillati</taxon>
        <taxon>Actinomycetota</taxon>
        <taxon>Actinomycetes</taxon>
        <taxon>Kitasatosporales</taxon>
        <taxon>Streptomycetaceae</taxon>
        <taxon>Yinghuangia</taxon>
    </lineage>
</organism>